<feature type="region of interest" description="Disordered" evidence="1">
    <location>
        <begin position="105"/>
        <end position="140"/>
    </location>
</feature>
<feature type="region of interest" description="Disordered" evidence="1">
    <location>
        <begin position="1"/>
        <end position="87"/>
    </location>
</feature>
<sequence length="140" mass="14680">MPKWWARGEQRQGWEEGGGGGGGGEERRGGRGAPSLQTEDPAPQDGWGGEETKKKHARGSLGRAALEAISVERSAPEGRASAGARGLEGASDALAAVHLQRRARLAELPQPRPARPRCASARPPRGANTASRESSSTRRG</sequence>
<dbReference type="Proteomes" id="UP001189429">
    <property type="component" value="Unassembled WGS sequence"/>
</dbReference>
<evidence type="ECO:0000313" key="2">
    <source>
        <dbReference type="EMBL" id="CAK0887213.1"/>
    </source>
</evidence>
<feature type="compositionally biased region" description="Low complexity" evidence="1">
    <location>
        <begin position="116"/>
        <end position="127"/>
    </location>
</feature>
<protein>
    <submittedName>
        <fullName evidence="2">Uncharacterized protein</fullName>
    </submittedName>
</protein>
<reference evidence="2" key="1">
    <citation type="submission" date="2023-10" db="EMBL/GenBank/DDBJ databases">
        <authorList>
            <person name="Chen Y."/>
            <person name="Shah S."/>
            <person name="Dougan E. K."/>
            <person name="Thang M."/>
            <person name="Chan C."/>
        </authorList>
    </citation>
    <scope>NUCLEOTIDE SEQUENCE [LARGE SCALE GENOMIC DNA]</scope>
</reference>
<proteinExistence type="predicted"/>
<keyword evidence="3" id="KW-1185">Reference proteome</keyword>
<evidence type="ECO:0000313" key="3">
    <source>
        <dbReference type="Proteomes" id="UP001189429"/>
    </source>
</evidence>
<name>A0ABN9WKV5_9DINO</name>
<gene>
    <name evidence="2" type="ORF">PCOR1329_LOCUS68334</name>
</gene>
<comment type="caution">
    <text evidence="2">The sequence shown here is derived from an EMBL/GenBank/DDBJ whole genome shotgun (WGS) entry which is preliminary data.</text>
</comment>
<dbReference type="EMBL" id="CAUYUJ010018909">
    <property type="protein sequence ID" value="CAK0887213.1"/>
    <property type="molecule type" value="Genomic_DNA"/>
</dbReference>
<feature type="compositionally biased region" description="Basic and acidic residues" evidence="1">
    <location>
        <begin position="1"/>
        <end position="14"/>
    </location>
</feature>
<evidence type="ECO:0000256" key="1">
    <source>
        <dbReference type="SAM" id="MobiDB-lite"/>
    </source>
</evidence>
<accession>A0ABN9WKV5</accession>
<organism evidence="2 3">
    <name type="scientific">Prorocentrum cordatum</name>
    <dbReference type="NCBI Taxonomy" id="2364126"/>
    <lineage>
        <taxon>Eukaryota</taxon>
        <taxon>Sar</taxon>
        <taxon>Alveolata</taxon>
        <taxon>Dinophyceae</taxon>
        <taxon>Prorocentrales</taxon>
        <taxon>Prorocentraceae</taxon>
        <taxon>Prorocentrum</taxon>
    </lineage>
</organism>